<gene>
    <name evidence="1" type="ORF">EV386_2035</name>
</gene>
<dbReference type="AlphaFoldDB" id="A0A4Q7M2M7"/>
<accession>A0A4Q7M2M7</accession>
<sequence>MLIRLTPAEALGLAAIGGTGLPAAITSVAADGDTVRVTADLRRIDNLPGPLKLAARLAPVVRADLRVLGFAGGRATLGVEVNAAGLPVGKLLGLLAGPIEARLAAQGLPREAIDVRPDASVVVDVEALTAARLPGLDVTDLRVEAGEVVVRASVG</sequence>
<keyword evidence="2" id="KW-1185">Reference proteome</keyword>
<name>A0A4Q7M2M7_9MICO</name>
<evidence type="ECO:0000313" key="1">
    <source>
        <dbReference type="EMBL" id="RZS61724.1"/>
    </source>
</evidence>
<comment type="caution">
    <text evidence="1">The sequence shown here is derived from an EMBL/GenBank/DDBJ whole genome shotgun (WGS) entry which is preliminary data.</text>
</comment>
<reference evidence="1 2" key="1">
    <citation type="submission" date="2019-02" db="EMBL/GenBank/DDBJ databases">
        <title>Sequencing the genomes of 1000 actinobacteria strains.</title>
        <authorList>
            <person name="Klenk H.-P."/>
        </authorList>
    </citation>
    <scope>NUCLEOTIDE SEQUENCE [LARGE SCALE GENOMIC DNA]</scope>
    <source>
        <strain evidence="1 2">DSM 16932</strain>
    </source>
</reference>
<dbReference type="OrthoDB" id="5148879at2"/>
<evidence type="ECO:0000313" key="2">
    <source>
        <dbReference type="Proteomes" id="UP000293852"/>
    </source>
</evidence>
<dbReference type="EMBL" id="SGWX01000001">
    <property type="protein sequence ID" value="RZS61724.1"/>
    <property type="molecule type" value="Genomic_DNA"/>
</dbReference>
<dbReference type="RefSeq" id="WP_130414636.1">
    <property type="nucleotide sequence ID" value="NZ_SGWX01000001.1"/>
</dbReference>
<evidence type="ECO:0008006" key="3">
    <source>
        <dbReference type="Google" id="ProtNLM"/>
    </source>
</evidence>
<protein>
    <recommendedName>
        <fullName evidence="3">DUF2993 domain-containing protein</fullName>
    </recommendedName>
</protein>
<organism evidence="1 2">
    <name type="scientific">Xylanimonas ulmi</name>
    <dbReference type="NCBI Taxonomy" id="228973"/>
    <lineage>
        <taxon>Bacteria</taxon>
        <taxon>Bacillati</taxon>
        <taxon>Actinomycetota</taxon>
        <taxon>Actinomycetes</taxon>
        <taxon>Micrococcales</taxon>
        <taxon>Promicromonosporaceae</taxon>
        <taxon>Xylanimonas</taxon>
    </lineage>
</organism>
<dbReference type="Proteomes" id="UP000293852">
    <property type="component" value="Unassembled WGS sequence"/>
</dbReference>
<proteinExistence type="predicted"/>